<sequence>GLIVPTGATHAQPVASARSNESFRVTAVLRHDDALNEAHDVELQADLAFVAGKGGSIAIIDVADPRRPELVWFRRDPEALSDAETVLLAPGRLFLGTNDFHSIDVSNPRAPKFDATLADRTKIHTINGMVRRGDYLFAANKRGLINAFDVSEPAAPKPAGVLDTKQWYGIAYPHDVDLFGPYLVVADPNRFGYGPGNLALFRVFNEAGDLLPDTAWKLAGLVSGGALNGANRVQVRGNYAFVAG</sequence>
<dbReference type="Pfam" id="PF08309">
    <property type="entry name" value="LVIVD"/>
    <property type="match status" value="2"/>
</dbReference>
<feature type="non-terminal residue" evidence="1">
    <location>
        <position position="244"/>
    </location>
</feature>
<dbReference type="EMBL" id="BARS01047852">
    <property type="protein sequence ID" value="GAG30235.1"/>
    <property type="molecule type" value="Genomic_DNA"/>
</dbReference>
<dbReference type="AlphaFoldDB" id="X0WHS1"/>
<organism evidence="1">
    <name type="scientific">marine sediment metagenome</name>
    <dbReference type="NCBI Taxonomy" id="412755"/>
    <lineage>
        <taxon>unclassified sequences</taxon>
        <taxon>metagenomes</taxon>
        <taxon>ecological metagenomes</taxon>
    </lineage>
</organism>
<dbReference type="SUPFAM" id="SSF75011">
    <property type="entry name" value="3-carboxy-cis,cis-mucoante lactonizing enzyme"/>
    <property type="match status" value="1"/>
</dbReference>
<comment type="caution">
    <text evidence="1">The sequence shown here is derived from an EMBL/GenBank/DDBJ whole genome shotgun (WGS) entry which is preliminary data.</text>
</comment>
<proteinExistence type="predicted"/>
<reference evidence="1" key="1">
    <citation type="journal article" date="2014" name="Front. Microbiol.">
        <title>High frequency of phylogenetically diverse reductive dehalogenase-homologous genes in deep subseafloor sedimentary metagenomes.</title>
        <authorList>
            <person name="Kawai M."/>
            <person name="Futagami T."/>
            <person name="Toyoda A."/>
            <person name="Takaki Y."/>
            <person name="Nishi S."/>
            <person name="Hori S."/>
            <person name="Arai W."/>
            <person name="Tsubouchi T."/>
            <person name="Morono Y."/>
            <person name="Uchiyama I."/>
            <person name="Ito T."/>
            <person name="Fujiyama A."/>
            <person name="Inagaki F."/>
            <person name="Takami H."/>
        </authorList>
    </citation>
    <scope>NUCLEOTIDE SEQUENCE</scope>
    <source>
        <strain evidence="1">Expedition CK06-06</strain>
    </source>
</reference>
<name>X0WHS1_9ZZZZ</name>
<evidence type="ECO:0000313" key="1">
    <source>
        <dbReference type="EMBL" id="GAG30235.1"/>
    </source>
</evidence>
<accession>X0WHS1</accession>
<feature type="non-terminal residue" evidence="1">
    <location>
        <position position="1"/>
    </location>
</feature>
<gene>
    <name evidence="1" type="ORF">S01H1_71818</name>
</gene>
<protein>
    <submittedName>
        <fullName evidence="1">Uncharacterized protein</fullName>
    </submittedName>
</protein>
<dbReference type="InterPro" id="IPR013211">
    <property type="entry name" value="LVIVD"/>
</dbReference>